<dbReference type="SUPFAM" id="SSF47794">
    <property type="entry name" value="Rad51 N-terminal domain-like"/>
    <property type="match status" value="1"/>
</dbReference>
<proteinExistence type="predicted"/>
<gene>
    <name evidence="2" type="ORF">PANT_14d00044</name>
</gene>
<protein>
    <submittedName>
        <fullName evidence="2">Uncharacterized protein</fullName>
    </submittedName>
</protein>
<dbReference type="GO" id="GO:0070192">
    <property type="term" value="P:chromosome organization involved in meiotic cell cycle"/>
    <property type="evidence" value="ECO:0007669"/>
    <property type="project" value="TreeGrafter"/>
</dbReference>
<dbReference type="GO" id="GO:0008094">
    <property type="term" value="F:ATP-dependent activity, acting on DNA"/>
    <property type="evidence" value="ECO:0007669"/>
    <property type="project" value="TreeGrafter"/>
</dbReference>
<dbReference type="PANTHER" id="PTHR22942:SF39">
    <property type="entry name" value="DNA REPAIR PROTEIN RAD51 HOMOLOG 1"/>
    <property type="match status" value="1"/>
</dbReference>
<evidence type="ECO:0000256" key="1">
    <source>
        <dbReference type="SAM" id="MobiDB-lite"/>
    </source>
</evidence>
<dbReference type="GO" id="GO:0000166">
    <property type="term" value="F:nucleotide binding"/>
    <property type="evidence" value="ECO:0007669"/>
    <property type="project" value="InterPro"/>
</dbReference>
<accession>M9M441</accession>
<dbReference type="InterPro" id="IPR010995">
    <property type="entry name" value="DNA_repair_Rad51/TF_NusA_a-hlx"/>
</dbReference>
<dbReference type="GO" id="GO:0000730">
    <property type="term" value="P:DNA recombinase assembly"/>
    <property type="evidence" value="ECO:0007669"/>
    <property type="project" value="TreeGrafter"/>
</dbReference>
<dbReference type="STRING" id="1151754.M9M441"/>
<dbReference type="GO" id="GO:0000150">
    <property type="term" value="F:DNA strand exchange activity"/>
    <property type="evidence" value="ECO:0007669"/>
    <property type="project" value="TreeGrafter"/>
</dbReference>
<dbReference type="GO" id="GO:0003697">
    <property type="term" value="F:single-stranded DNA binding"/>
    <property type="evidence" value="ECO:0007669"/>
    <property type="project" value="TreeGrafter"/>
</dbReference>
<dbReference type="GO" id="GO:0007131">
    <property type="term" value="P:reciprocal meiotic recombination"/>
    <property type="evidence" value="ECO:0007669"/>
    <property type="project" value="TreeGrafter"/>
</dbReference>
<dbReference type="Proteomes" id="UP000011976">
    <property type="component" value="Unassembled WGS sequence"/>
</dbReference>
<dbReference type="GO" id="GO:0000794">
    <property type="term" value="C:condensed nuclear chromosome"/>
    <property type="evidence" value="ECO:0007669"/>
    <property type="project" value="TreeGrafter"/>
</dbReference>
<dbReference type="GO" id="GO:0003690">
    <property type="term" value="F:double-stranded DNA binding"/>
    <property type="evidence" value="ECO:0007669"/>
    <property type="project" value="TreeGrafter"/>
</dbReference>
<organism evidence="2 3">
    <name type="scientific">Pseudozyma antarctica (strain T-34)</name>
    <name type="common">Yeast</name>
    <name type="synonym">Candida antarctica</name>
    <dbReference type="NCBI Taxonomy" id="1151754"/>
    <lineage>
        <taxon>Eukaryota</taxon>
        <taxon>Fungi</taxon>
        <taxon>Dikarya</taxon>
        <taxon>Basidiomycota</taxon>
        <taxon>Ustilaginomycotina</taxon>
        <taxon>Ustilaginomycetes</taxon>
        <taxon>Ustilaginales</taxon>
        <taxon>Ustilaginaceae</taxon>
        <taxon>Moesziomyces</taxon>
    </lineage>
</organism>
<dbReference type="AlphaFoldDB" id="M9M441"/>
<evidence type="ECO:0000313" key="2">
    <source>
        <dbReference type="EMBL" id="GAC75115.1"/>
    </source>
</evidence>
<evidence type="ECO:0000313" key="3">
    <source>
        <dbReference type="Proteomes" id="UP000011976"/>
    </source>
</evidence>
<dbReference type="PANTHER" id="PTHR22942">
    <property type="entry name" value="RECA/RAD51/RADA DNA STRAND-PAIRING FAMILY MEMBER"/>
    <property type="match status" value="1"/>
</dbReference>
<reference evidence="3" key="1">
    <citation type="journal article" date="2013" name="Genome Announc.">
        <title>Genome sequence of the basidiomycetous yeast Pseudozyma antarctica T-34, a producer of the glycolipid biosurfactants mannosylerythritol lipids.</title>
        <authorList>
            <person name="Morita T."/>
            <person name="Koike H."/>
            <person name="Koyama Y."/>
            <person name="Hagiwara H."/>
            <person name="Ito E."/>
            <person name="Fukuoka T."/>
            <person name="Imura T."/>
            <person name="Machida M."/>
            <person name="Kitamoto D."/>
        </authorList>
    </citation>
    <scope>NUCLEOTIDE SEQUENCE [LARGE SCALE GENOMIC DNA]</scope>
    <source>
        <strain evidence="3">T-34</strain>
    </source>
</reference>
<dbReference type="Pfam" id="PF14520">
    <property type="entry name" value="HHH_5"/>
    <property type="match status" value="1"/>
</dbReference>
<dbReference type="GO" id="GO:0042148">
    <property type="term" value="P:DNA strand invasion"/>
    <property type="evidence" value="ECO:0007669"/>
    <property type="project" value="TreeGrafter"/>
</dbReference>
<name>M9M441_PSEA3</name>
<dbReference type="FunFam" id="1.10.150.20:FF:000126">
    <property type="entry name" value="DNA repair protein RAD51 homolog"/>
    <property type="match status" value="1"/>
</dbReference>
<feature type="region of interest" description="Disordered" evidence="1">
    <location>
        <begin position="1"/>
        <end position="23"/>
    </location>
</feature>
<dbReference type="EMBL" id="DF196780">
    <property type="protein sequence ID" value="GAC75115.1"/>
    <property type="molecule type" value="Genomic_DNA"/>
</dbReference>
<sequence length="79" mass="8403">MSQSVQDPAQLGEEDMGEGFGPLPVSKLEDFGISSSDCKKLAEAGYNTVESIAFTPKKNLLLVKGISEAKADKILAEDD</sequence>
<dbReference type="Gene3D" id="1.10.150.20">
    <property type="entry name" value="5' to 3' exonuclease, C-terminal subdomain"/>
    <property type="match status" value="1"/>
</dbReference>
<dbReference type="GO" id="GO:0006312">
    <property type="term" value="P:mitotic recombination"/>
    <property type="evidence" value="ECO:0007669"/>
    <property type="project" value="TreeGrafter"/>
</dbReference>